<dbReference type="AlphaFoldDB" id="A0A1G2R7E6"/>
<sequence>MLSNSSEVRNMTTQKIERLGTFLRQHPYIGIPVKLFFTVVLGVGLLGITLNNKVLPKFLIVLGHALVWLSFVLLVFWILGRGVSIGDVLITYAIGQGLRFSVWLSSLLKRLPS</sequence>
<reference evidence="2 3" key="1">
    <citation type="journal article" date="2016" name="Nat. Commun.">
        <title>Thousands of microbial genomes shed light on interconnected biogeochemical processes in an aquifer system.</title>
        <authorList>
            <person name="Anantharaman K."/>
            <person name="Brown C.T."/>
            <person name="Hug L.A."/>
            <person name="Sharon I."/>
            <person name="Castelle C.J."/>
            <person name="Probst A.J."/>
            <person name="Thomas B.C."/>
            <person name="Singh A."/>
            <person name="Wilkins M.J."/>
            <person name="Karaoz U."/>
            <person name="Brodie E.L."/>
            <person name="Williams K.H."/>
            <person name="Hubbard S.S."/>
            <person name="Banfield J.F."/>
        </authorList>
    </citation>
    <scope>NUCLEOTIDE SEQUENCE [LARGE SCALE GENOMIC DNA]</scope>
</reference>
<keyword evidence="1" id="KW-0812">Transmembrane</keyword>
<organism evidence="2 3">
    <name type="scientific">Candidatus Wildermuthbacteria bacterium RIFCSPHIGHO2_02_FULL_48_16</name>
    <dbReference type="NCBI Taxonomy" id="1802453"/>
    <lineage>
        <taxon>Bacteria</taxon>
        <taxon>Candidatus Wildermuthiibacteriota</taxon>
    </lineage>
</organism>
<evidence type="ECO:0000256" key="1">
    <source>
        <dbReference type="SAM" id="Phobius"/>
    </source>
</evidence>
<name>A0A1G2R7E6_9BACT</name>
<feature type="transmembrane region" description="Helical" evidence="1">
    <location>
        <begin position="58"/>
        <end position="79"/>
    </location>
</feature>
<protein>
    <submittedName>
        <fullName evidence="2">Uncharacterized protein</fullName>
    </submittedName>
</protein>
<proteinExistence type="predicted"/>
<gene>
    <name evidence="2" type="ORF">A3J68_01335</name>
</gene>
<dbReference type="EMBL" id="MHTY01000015">
    <property type="protein sequence ID" value="OHA68795.1"/>
    <property type="molecule type" value="Genomic_DNA"/>
</dbReference>
<evidence type="ECO:0000313" key="3">
    <source>
        <dbReference type="Proteomes" id="UP000178529"/>
    </source>
</evidence>
<dbReference type="Proteomes" id="UP000178529">
    <property type="component" value="Unassembled WGS sequence"/>
</dbReference>
<feature type="transmembrane region" description="Helical" evidence="1">
    <location>
        <begin position="28"/>
        <end position="46"/>
    </location>
</feature>
<keyword evidence="1" id="KW-1133">Transmembrane helix</keyword>
<keyword evidence="1" id="KW-0472">Membrane</keyword>
<accession>A0A1G2R7E6</accession>
<evidence type="ECO:0000313" key="2">
    <source>
        <dbReference type="EMBL" id="OHA68795.1"/>
    </source>
</evidence>
<comment type="caution">
    <text evidence="2">The sequence shown here is derived from an EMBL/GenBank/DDBJ whole genome shotgun (WGS) entry which is preliminary data.</text>
</comment>